<evidence type="ECO:0000313" key="2">
    <source>
        <dbReference type="EMBL" id="AGO16329.1"/>
    </source>
</evidence>
<dbReference type="InterPro" id="IPR008713">
    <property type="entry name" value="Phage_lambda_NinG"/>
</dbReference>
<dbReference type="Proteomes" id="UP000014672">
    <property type="component" value="Chromosome"/>
</dbReference>
<gene>
    <name evidence="2" type="ORF">K756_05695</name>
</gene>
<evidence type="ECO:0000256" key="1">
    <source>
        <dbReference type="SAM" id="Coils"/>
    </source>
</evidence>
<reference evidence="2 3" key="1">
    <citation type="journal article" date="2013" name="PLoS ONE">
        <title>Complete Genome Analysis of a Haemophilus parasuis Serovar 12 Strain from China.</title>
        <authorList>
            <person name="Li Y."/>
            <person name="Kwok A.H."/>
            <person name="Jiang J."/>
            <person name="Zou Y."/>
            <person name="Zheng F."/>
            <person name="Chen P."/>
            <person name="Hou C."/>
            <person name="Leung F.C."/>
            <person name="Jiang P."/>
        </authorList>
    </citation>
    <scope>NUCLEOTIDE SEQUENCE [LARGE SCALE GENOMIC DNA]</scope>
    <source>
        <strain evidence="2 3">ZJ0906</strain>
    </source>
</reference>
<keyword evidence="1" id="KW-0175">Coiled coil</keyword>
<proteinExistence type="predicted"/>
<sequence length="192" mass="22396">MIKPKVKKRKCKCCGGEFKSADSFRKWCSAECGVKLAKIAQEKARQKAIEKRNREERAKIKATRERLKSRSEWLKDAQAVFNEYIRLRDKDEPCISCRRFHQGQYHAGHYRTVKAMPELRFNEDNVHKQCSACNNHLSGNITEYRINLVRKIGVERVEALEGYHPPVKWSAEDCKEIIKTYRAKIKGLKRGG</sequence>
<evidence type="ECO:0000313" key="3">
    <source>
        <dbReference type="Proteomes" id="UP000014672"/>
    </source>
</evidence>
<dbReference type="AlphaFoldDB" id="A0A806J3X0"/>
<protein>
    <submittedName>
        <fullName evidence="2">NinG recombination protein/bacteriophage lambda NinG family protein</fullName>
    </submittedName>
</protein>
<accession>A0A806J3X0</accession>
<dbReference type="Pfam" id="PF05766">
    <property type="entry name" value="NinG"/>
    <property type="match status" value="1"/>
</dbReference>
<name>A0A806J3X0_GLAPU</name>
<dbReference type="KEGG" id="hpaz:K756_05695"/>
<organism evidence="2 3">
    <name type="scientific">Glaesserella parasuis ZJ0906</name>
    <dbReference type="NCBI Taxonomy" id="1322346"/>
    <lineage>
        <taxon>Bacteria</taxon>
        <taxon>Pseudomonadati</taxon>
        <taxon>Pseudomonadota</taxon>
        <taxon>Gammaproteobacteria</taxon>
        <taxon>Pasteurellales</taxon>
        <taxon>Pasteurellaceae</taxon>
        <taxon>Glaesserella</taxon>
    </lineage>
</organism>
<dbReference type="EMBL" id="CP005384">
    <property type="protein sequence ID" value="AGO16329.1"/>
    <property type="molecule type" value="Genomic_DNA"/>
</dbReference>
<feature type="coiled-coil region" evidence="1">
    <location>
        <begin position="39"/>
        <end position="66"/>
    </location>
</feature>